<comment type="caution">
    <text evidence="2">The sequence shown here is derived from an EMBL/GenBank/DDBJ whole genome shotgun (WGS) entry which is preliminary data.</text>
</comment>
<feature type="compositionally biased region" description="Low complexity" evidence="1">
    <location>
        <begin position="1"/>
        <end position="17"/>
    </location>
</feature>
<evidence type="ECO:0000313" key="3">
    <source>
        <dbReference type="Proteomes" id="UP000664940"/>
    </source>
</evidence>
<organism evidence="2 3">
    <name type="scientific">Phyllostomus discolor</name>
    <name type="common">pale spear-nosed bat</name>
    <dbReference type="NCBI Taxonomy" id="89673"/>
    <lineage>
        <taxon>Eukaryota</taxon>
        <taxon>Metazoa</taxon>
        <taxon>Chordata</taxon>
        <taxon>Craniata</taxon>
        <taxon>Vertebrata</taxon>
        <taxon>Euteleostomi</taxon>
        <taxon>Mammalia</taxon>
        <taxon>Eutheria</taxon>
        <taxon>Laurasiatheria</taxon>
        <taxon>Chiroptera</taxon>
        <taxon>Yangochiroptera</taxon>
        <taxon>Phyllostomidae</taxon>
        <taxon>Phyllostominae</taxon>
        <taxon>Phyllostomus</taxon>
    </lineage>
</organism>
<gene>
    <name evidence="2" type="ORF">HJG60_012796</name>
</gene>
<reference evidence="2 3" key="1">
    <citation type="journal article" date="2020" name="Nature">
        <title>Six reference-quality genomes reveal evolution of bat adaptations.</title>
        <authorList>
            <person name="Jebb D."/>
            <person name="Huang Z."/>
            <person name="Pippel M."/>
            <person name="Hughes G.M."/>
            <person name="Lavrichenko K."/>
            <person name="Devanna P."/>
            <person name="Winkler S."/>
            <person name="Jermiin L.S."/>
            <person name="Skirmuntt E.C."/>
            <person name="Katzourakis A."/>
            <person name="Burkitt-Gray L."/>
            <person name="Ray D.A."/>
            <person name="Sullivan K.A.M."/>
            <person name="Roscito J.G."/>
            <person name="Kirilenko B.M."/>
            <person name="Davalos L.M."/>
            <person name="Corthals A.P."/>
            <person name="Power M.L."/>
            <person name="Jones G."/>
            <person name="Ransome R.D."/>
            <person name="Dechmann D.K.N."/>
            <person name="Locatelli A.G."/>
            <person name="Puechmaille S.J."/>
            <person name="Fedrigo O."/>
            <person name="Jarvis E.D."/>
            <person name="Hiller M."/>
            <person name="Vernes S.C."/>
            <person name="Myers E.W."/>
            <person name="Teeling E.C."/>
        </authorList>
    </citation>
    <scope>NUCLEOTIDE SEQUENCE [LARGE SCALE GENOMIC DNA]</scope>
    <source>
        <strain evidence="2">Bat1K_MPI-CBG_1</strain>
    </source>
</reference>
<dbReference type="EMBL" id="JABVXQ010000002">
    <property type="protein sequence ID" value="KAF6125702.1"/>
    <property type="molecule type" value="Genomic_DNA"/>
</dbReference>
<sequence length="83" mass="8842">MPAAHAAHSSTHAGAATRPLAPVKPRAEARVQSSEWPAAPHHIPIHRGNPGDLHTGSRGERPFCVRRLRAYRPGRMVGTAVSG</sequence>
<evidence type="ECO:0000256" key="1">
    <source>
        <dbReference type="SAM" id="MobiDB-lite"/>
    </source>
</evidence>
<accession>A0A834B8X8</accession>
<evidence type="ECO:0000313" key="2">
    <source>
        <dbReference type="EMBL" id="KAF6125702.1"/>
    </source>
</evidence>
<proteinExistence type="predicted"/>
<name>A0A834B8X8_9CHIR</name>
<feature type="region of interest" description="Disordered" evidence="1">
    <location>
        <begin position="1"/>
        <end position="60"/>
    </location>
</feature>
<protein>
    <submittedName>
        <fullName evidence="2">MAPK regulated corepressor interacting protein 2</fullName>
    </submittedName>
</protein>
<dbReference type="Proteomes" id="UP000664940">
    <property type="component" value="Unassembled WGS sequence"/>
</dbReference>
<dbReference type="AlphaFoldDB" id="A0A834B8X8"/>